<keyword evidence="3 8" id="KW-0436">Ligase</keyword>
<evidence type="ECO:0000256" key="6">
    <source>
        <dbReference type="ARBA" id="ARBA00022840"/>
    </source>
</evidence>
<dbReference type="RefSeq" id="WP_093116869.1">
    <property type="nucleotide sequence ID" value="NZ_FNWJ01000001.1"/>
</dbReference>
<comment type="catalytic activity">
    <reaction evidence="7 8">
        <text>cytidine(34) in tRNA(Ile2) + L-lysine + ATP = lysidine(34) in tRNA(Ile2) + AMP + diphosphate + H(+)</text>
        <dbReference type="Rhea" id="RHEA:43744"/>
        <dbReference type="Rhea" id="RHEA-COMP:10625"/>
        <dbReference type="Rhea" id="RHEA-COMP:10670"/>
        <dbReference type="ChEBI" id="CHEBI:15378"/>
        <dbReference type="ChEBI" id="CHEBI:30616"/>
        <dbReference type="ChEBI" id="CHEBI:32551"/>
        <dbReference type="ChEBI" id="CHEBI:33019"/>
        <dbReference type="ChEBI" id="CHEBI:82748"/>
        <dbReference type="ChEBI" id="CHEBI:83665"/>
        <dbReference type="ChEBI" id="CHEBI:456215"/>
        <dbReference type="EC" id="6.3.4.19"/>
    </reaction>
</comment>
<reference evidence="11" key="1">
    <citation type="submission" date="2016-10" db="EMBL/GenBank/DDBJ databases">
        <authorList>
            <person name="Varghese N."/>
            <person name="Submissions S."/>
        </authorList>
    </citation>
    <scope>NUCLEOTIDE SEQUENCE [LARGE SCALE GENOMIC DNA]</scope>
    <source>
        <strain evidence="11">ATCC 35263</strain>
    </source>
</reference>
<comment type="similarity">
    <text evidence="8">Belongs to the tRNA(Ile)-lysidine synthase family.</text>
</comment>
<keyword evidence="6 8" id="KW-0067">ATP-binding</keyword>
<evidence type="ECO:0000256" key="8">
    <source>
        <dbReference type="HAMAP-Rule" id="MF_01161"/>
    </source>
</evidence>
<evidence type="ECO:0000313" key="10">
    <source>
        <dbReference type="EMBL" id="SEH12353.1"/>
    </source>
</evidence>
<name>A0A1H6FR60_THEAL</name>
<keyword evidence="5 8" id="KW-0547">Nucleotide-binding</keyword>
<dbReference type="GO" id="GO:0005737">
    <property type="term" value="C:cytoplasm"/>
    <property type="evidence" value="ECO:0007669"/>
    <property type="project" value="UniProtKB-SubCell"/>
</dbReference>
<dbReference type="CDD" id="cd01992">
    <property type="entry name" value="TilS_N"/>
    <property type="match status" value="1"/>
</dbReference>
<dbReference type="PANTHER" id="PTHR43033">
    <property type="entry name" value="TRNA(ILE)-LYSIDINE SYNTHASE-RELATED"/>
    <property type="match status" value="1"/>
</dbReference>
<evidence type="ECO:0000256" key="7">
    <source>
        <dbReference type="ARBA" id="ARBA00048539"/>
    </source>
</evidence>
<dbReference type="InterPro" id="IPR014729">
    <property type="entry name" value="Rossmann-like_a/b/a_fold"/>
</dbReference>
<dbReference type="NCBIfam" id="TIGR02433">
    <property type="entry name" value="lysidine_TilS_C"/>
    <property type="match status" value="1"/>
</dbReference>
<dbReference type="InterPro" id="IPR012094">
    <property type="entry name" value="tRNA_Ile_lys_synt"/>
</dbReference>
<sequence>MRDPLDSARATGLIARGRPLLVMLSGGGDSVCLVDVALRLGARVSALHVNYGLRPSADDDERFCRELCERLGVPLYVERVELPARGNLQDAARRVRYELAERLAEGDYAAAHTATDQAETVLYRLATSPGTRALLGMPSRRGRLVRPLLGVTRADVRAYLEARGLSWREDPSNADPRFARARLRSQVLPVLRELNPQVELAIAETARQLAEELEVVEEQARQAARQLAPTGALMLRDLERLPAALSRHLLRSLASAAAGRPVALSTADTRELVDLARSGGTRYLDVGGGVQAVSEYGSLRFRKAAPTARPEPVELPVPGSIRFGRFRVEARLGGSAAEPGPEEVAVARERLVEPLKVRAWRAGDRMQPQGLRGTKTLQDVFTDRKVPRELRHELPVVESGGEIVWVAGVALGERFAARPGDAAVLLSARLVGAEATGEAT</sequence>
<dbReference type="Gene3D" id="1.20.59.20">
    <property type="match status" value="1"/>
</dbReference>
<keyword evidence="2 8" id="KW-0963">Cytoplasm</keyword>
<comment type="subcellular location">
    <subcellularLocation>
        <location evidence="1 8">Cytoplasm</location>
    </subcellularLocation>
</comment>
<evidence type="ECO:0000256" key="5">
    <source>
        <dbReference type="ARBA" id="ARBA00022741"/>
    </source>
</evidence>
<feature type="domain" description="Lysidine-tRNA(Ile) synthetase C-terminal" evidence="9">
    <location>
        <begin position="355"/>
        <end position="428"/>
    </location>
</feature>
<dbReference type="SUPFAM" id="SSF82829">
    <property type="entry name" value="MesJ substrate recognition domain-like"/>
    <property type="match status" value="1"/>
</dbReference>
<dbReference type="GO" id="GO:0006400">
    <property type="term" value="P:tRNA modification"/>
    <property type="evidence" value="ECO:0007669"/>
    <property type="project" value="UniProtKB-UniRule"/>
</dbReference>
<keyword evidence="11" id="KW-1185">Reference proteome</keyword>
<dbReference type="STRING" id="29539.SAMN02745716_1063"/>
<evidence type="ECO:0000256" key="4">
    <source>
        <dbReference type="ARBA" id="ARBA00022694"/>
    </source>
</evidence>
<proteinExistence type="inferred from homology"/>
<organism evidence="10 11">
    <name type="scientific">Thermoleophilum album</name>
    <dbReference type="NCBI Taxonomy" id="29539"/>
    <lineage>
        <taxon>Bacteria</taxon>
        <taxon>Bacillati</taxon>
        <taxon>Actinomycetota</taxon>
        <taxon>Thermoleophilia</taxon>
        <taxon>Thermoleophilales</taxon>
        <taxon>Thermoleophilaceae</taxon>
        <taxon>Thermoleophilum</taxon>
    </lineage>
</organism>
<accession>A0A1H6FR60</accession>
<dbReference type="EC" id="6.3.4.19" evidence="8"/>
<dbReference type="EMBL" id="FNWJ01000001">
    <property type="protein sequence ID" value="SEH12353.1"/>
    <property type="molecule type" value="Genomic_DNA"/>
</dbReference>
<keyword evidence="4 8" id="KW-0819">tRNA processing</keyword>
<dbReference type="SUPFAM" id="SSF56037">
    <property type="entry name" value="PheT/TilS domain"/>
    <property type="match status" value="1"/>
</dbReference>
<dbReference type="Proteomes" id="UP000222056">
    <property type="component" value="Unassembled WGS sequence"/>
</dbReference>
<evidence type="ECO:0000259" key="9">
    <source>
        <dbReference type="SMART" id="SM00977"/>
    </source>
</evidence>
<evidence type="ECO:0000256" key="3">
    <source>
        <dbReference type="ARBA" id="ARBA00022598"/>
    </source>
</evidence>
<dbReference type="Pfam" id="PF11734">
    <property type="entry name" value="TilS_C"/>
    <property type="match status" value="1"/>
</dbReference>
<evidence type="ECO:0000313" key="11">
    <source>
        <dbReference type="Proteomes" id="UP000222056"/>
    </source>
</evidence>
<evidence type="ECO:0000256" key="2">
    <source>
        <dbReference type="ARBA" id="ARBA00022490"/>
    </source>
</evidence>
<dbReference type="Gene3D" id="3.40.50.620">
    <property type="entry name" value="HUPs"/>
    <property type="match status" value="1"/>
</dbReference>
<dbReference type="OrthoDB" id="5244702at2"/>
<dbReference type="HAMAP" id="MF_01161">
    <property type="entry name" value="tRNA_Ile_lys_synt"/>
    <property type="match status" value="1"/>
</dbReference>
<feature type="binding site" evidence="8">
    <location>
        <begin position="25"/>
        <end position="30"/>
    </location>
    <ligand>
        <name>ATP</name>
        <dbReference type="ChEBI" id="CHEBI:30616"/>
    </ligand>
</feature>
<comment type="function">
    <text evidence="8">Ligates lysine onto the cytidine present at position 34 of the AUA codon-specific tRNA(Ile) that contains the anticodon CAU, in an ATP-dependent manner. Cytidine is converted to lysidine, thus changing the amino acid specificity of the tRNA from methionine to isoleucine.</text>
</comment>
<dbReference type="InterPro" id="IPR012795">
    <property type="entry name" value="tRNA_Ile_lys_synt_N"/>
</dbReference>
<evidence type="ECO:0000256" key="1">
    <source>
        <dbReference type="ARBA" id="ARBA00004496"/>
    </source>
</evidence>
<dbReference type="AlphaFoldDB" id="A0A1H6FR60"/>
<dbReference type="SUPFAM" id="SSF52402">
    <property type="entry name" value="Adenine nucleotide alpha hydrolases-like"/>
    <property type="match status" value="1"/>
</dbReference>
<dbReference type="InterPro" id="IPR012796">
    <property type="entry name" value="Lysidine-tRNA-synth_C"/>
</dbReference>
<dbReference type="GO" id="GO:0032267">
    <property type="term" value="F:tRNA(Ile)-lysidine synthase activity"/>
    <property type="evidence" value="ECO:0007669"/>
    <property type="project" value="UniProtKB-EC"/>
</dbReference>
<protein>
    <recommendedName>
        <fullName evidence="8">tRNA(Ile)-lysidine synthase</fullName>
        <ecNumber evidence="8">6.3.4.19</ecNumber>
    </recommendedName>
    <alternativeName>
        <fullName evidence="8">tRNA(Ile)-2-lysyl-cytidine synthase</fullName>
    </alternativeName>
    <alternativeName>
        <fullName evidence="8">tRNA(Ile)-lysidine synthetase</fullName>
    </alternativeName>
</protein>
<dbReference type="NCBIfam" id="TIGR02432">
    <property type="entry name" value="lysidine_TilS_N"/>
    <property type="match status" value="1"/>
</dbReference>
<dbReference type="InterPro" id="IPR011063">
    <property type="entry name" value="TilS/TtcA_N"/>
</dbReference>
<gene>
    <name evidence="8" type="primary">tilS</name>
    <name evidence="10" type="ORF">SAMN02745716_1063</name>
</gene>
<comment type="domain">
    <text evidence="8">The N-terminal region contains the highly conserved SGGXDS motif, predicted to be a P-loop motif involved in ATP binding.</text>
</comment>
<dbReference type="Pfam" id="PF01171">
    <property type="entry name" value="ATP_bind_3"/>
    <property type="match status" value="1"/>
</dbReference>
<dbReference type="PANTHER" id="PTHR43033:SF1">
    <property type="entry name" value="TRNA(ILE)-LYSIDINE SYNTHASE-RELATED"/>
    <property type="match status" value="1"/>
</dbReference>
<dbReference type="SMART" id="SM00977">
    <property type="entry name" value="TilS_C"/>
    <property type="match status" value="1"/>
</dbReference>
<dbReference type="GO" id="GO:0005524">
    <property type="term" value="F:ATP binding"/>
    <property type="evidence" value="ECO:0007669"/>
    <property type="project" value="UniProtKB-UniRule"/>
</dbReference>